<protein>
    <recommendedName>
        <fullName evidence="2">Efflux ABC transporter, ATP-binding protein</fullName>
    </recommendedName>
</protein>
<evidence type="ECO:0008006" key="2">
    <source>
        <dbReference type="Google" id="ProtNLM"/>
    </source>
</evidence>
<organism evidence="1">
    <name type="scientific">hydrothermal vent metagenome</name>
    <dbReference type="NCBI Taxonomy" id="652676"/>
    <lineage>
        <taxon>unclassified sequences</taxon>
        <taxon>metagenomes</taxon>
        <taxon>ecological metagenomes</taxon>
    </lineage>
</organism>
<evidence type="ECO:0000313" key="1">
    <source>
        <dbReference type="EMBL" id="VAW34304.1"/>
    </source>
</evidence>
<accession>A0A3B0VS77</accession>
<name>A0A3B0VS77_9ZZZZ</name>
<sequence length="68" mass="7499">HEAVESISTSAELDIPSDALRFDFTGDDEALSKLLISLIANKFQILTFQEETGDLEDVFLQVTKGLVN</sequence>
<reference evidence="1" key="1">
    <citation type="submission" date="2018-06" db="EMBL/GenBank/DDBJ databases">
        <authorList>
            <person name="Zhirakovskaya E."/>
        </authorList>
    </citation>
    <scope>NUCLEOTIDE SEQUENCE</scope>
</reference>
<dbReference type="EMBL" id="UOEU01000523">
    <property type="protein sequence ID" value="VAW34304.1"/>
    <property type="molecule type" value="Genomic_DNA"/>
</dbReference>
<gene>
    <name evidence="1" type="ORF">MNBD_CHLOROFLEXI01-4386</name>
</gene>
<feature type="non-terminal residue" evidence="1">
    <location>
        <position position="1"/>
    </location>
</feature>
<dbReference type="AlphaFoldDB" id="A0A3B0VS77"/>
<proteinExistence type="predicted"/>